<dbReference type="PROSITE" id="PS51217">
    <property type="entry name" value="UVRD_HELICASE_CTER"/>
    <property type="match status" value="1"/>
</dbReference>
<evidence type="ECO:0000313" key="19">
    <source>
        <dbReference type="EMBL" id="CUU43614.1"/>
    </source>
</evidence>
<dbReference type="InterPro" id="IPR014151">
    <property type="entry name" value="DNA_helicase_AddA"/>
</dbReference>
<keyword evidence="2 15" id="KW-0547">Nucleotide-binding</keyword>
<evidence type="ECO:0000256" key="11">
    <source>
        <dbReference type="ARBA" id="ARBA00034617"/>
    </source>
</evidence>
<evidence type="ECO:0000256" key="7">
    <source>
        <dbReference type="ARBA" id="ARBA00022840"/>
    </source>
</evidence>
<dbReference type="NCBIfam" id="TIGR02784">
    <property type="entry name" value="addA_alphas"/>
    <property type="match status" value="1"/>
</dbReference>
<evidence type="ECO:0000256" key="4">
    <source>
        <dbReference type="ARBA" id="ARBA00022801"/>
    </source>
</evidence>
<dbReference type="InterPro" id="IPR011335">
    <property type="entry name" value="Restrct_endonuc-II-like"/>
</dbReference>
<organism evidence="19 20">
    <name type="scientific">Blastochloris viridis</name>
    <name type="common">Rhodopseudomonas viridis</name>
    <dbReference type="NCBI Taxonomy" id="1079"/>
    <lineage>
        <taxon>Bacteria</taxon>
        <taxon>Pseudomonadati</taxon>
        <taxon>Pseudomonadota</taxon>
        <taxon>Alphaproteobacteria</taxon>
        <taxon>Hyphomicrobiales</taxon>
        <taxon>Blastochloridaceae</taxon>
        <taxon>Blastochloris</taxon>
    </lineage>
</organism>
<dbReference type="InterPro" id="IPR011604">
    <property type="entry name" value="PDDEXK-like_dom_sf"/>
</dbReference>
<keyword evidence="7 15" id="KW-0067">ATP-binding</keyword>
<comment type="catalytic activity">
    <reaction evidence="14">
        <text>ATP + H2O = ADP + phosphate + H(+)</text>
        <dbReference type="Rhea" id="RHEA:13065"/>
        <dbReference type="ChEBI" id="CHEBI:15377"/>
        <dbReference type="ChEBI" id="CHEBI:15378"/>
        <dbReference type="ChEBI" id="CHEBI:30616"/>
        <dbReference type="ChEBI" id="CHEBI:43474"/>
        <dbReference type="ChEBI" id="CHEBI:456216"/>
        <dbReference type="EC" id="5.6.2.4"/>
    </reaction>
</comment>
<protein>
    <recommendedName>
        <fullName evidence="12">DNA 3'-5' helicase</fullName>
        <ecNumber evidence="12">5.6.2.4</ecNumber>
    </recommendedName>
    <alternativeName>
        <fullName evidence="13">DNA 3'-5' helicase II</fullName>
    </alternativeName>
</protein>
<dbReference type="SUPFAM" id="SSF52980">
    <property type="entry name" value="Restriction endonuclease-like"/>
    <property type="match status" value="1"/>
</dbReference>
<evidence type="ECO:0000259" key="16">
    <source>
        <dbReference type="PROSITE" id="PS51198"/>
    </source>
</evidence>
<evidence type="ECO:0000256" key="12">
    <source>
        <dbReference type="ARBA" id="ARBA00034808"/>
    </source>
</evidence>
<dbReference type="InterPro" id="IPR038726">
    <property type="entry name" value="PDDEXK_AddAB-type"/>
</dbReference>
<feature type="domain" description="UvrD-like helicase C-terminal" evidence="17">
    <location>
        <begin position="523"/>
        <end position="794"/>
    </location>
</feature>
<comment type="catalytic activity">
    <reaction evidence="11">
        <text>Couples ATP hydrolysis with the unwinding of duplex DNA by translocating in the 3'-5' direction.</text>
        <dbReference type="EC" id="5.6.2.4"/>
    </reaction>
</comment>
<feature type="domain" description="UvrD-like helicase ATP-binding" evidence="16">
    <location>
        <begin position="7"/>
        <end position="492"/>
    </location>
</feature>
<dbReference type="Gene3D" id="3.30.160.800">
    <property type="match status" value="1"/>
</dbReference>
<dbReference type="GO" id="GO:0005524">
    <property type="term" value="F:ATP binding"/>
    <property type="evidence" value="ECO:0007669"/>
    <property type="project" value="UniProtKB-UniRule"/>
</dbReference>
<keyword evidence="1" id="KW-0540">Nuclease</keyword>
<dbReference type="Pfam" id="PF00580">
    <property type="entry name" value="UvrD-helicase"/>
    <property type="match status" value="2"/>
</dbReference>
<dbReference type="GO" id="GO:0033202">
    <property type="term" value="C:DNA helicase complex"/>
    <property type="evidence" value="ECO:0007669"/>
    <property type="project" value="TreeGrafter"/>
</dbReference>
<dbReference type="EC" id="5.6.2.4" evidence="12"/>
<dbReference type="Gene3D" id="1.10.486.10">
    <property type="entry name" value="PCRA, domain 4"/>
    <property type="match status" value="1"/>
</dbReference>
<evidence type="ECO:0000256" key="15">
    <source>
        <dbReference type="PROSITE-ProRule" id="PRU00560"/>
    </source>
</evidence>
<evidence type="ECO:0000256" key="1">
    <source>
        <dbReference type="ARBA" id="ARBA00022722"/>
    </source>
</evidence>
<keyword evidence="5 15" id="KW-0347">Helicase</keyword>
<evidence type="ECO:0000259" key="17">
    <source>
        <dbReference type="PROSITE" id="PS51217"/>
    </source>
</evidence>
<keyword evidence="10" id="KW-0413">Isomerase</keyword>
<dbReference type="InterPro" id="IPR014017">
    <property type="entry name" value="DNA_helicase_UvrD-like_C"/>
</dbReference>
<feature type="binding site" evidence="15">
    <location>
        <begin position="28"/>
        <end position="35"/>
    </location>
    <ligand>
        <name>ATP</name>
        <dbReference type="ChEBI" id="CHEBI:30616"/>
    </ligand>
</feature>
<accession>A0A0H5BD76</accession>
<dbReference type="GO" id="GO:0005829">
    <property type="term" value="C:cytosol"/>
    <property type="evidence" value="ECO:0007669"/>
    <property type="project" value="TreeGrafter"/>
</dbReference>
<evidence type="ECO:0000256" key="13">
    <source>
        <dbReference type="ARBA" id="ARBA00034923"/>
    </source>
</evidence>
<keyword evidence="3" id="KW-0227">DNA damage</keyword>
<dbReference type="EMBL" id="LN907867">
    <property type="protein sequence ID" value="CUU43614.1"/>
    <property type="molecule type" value="Genomic_DNA"/>
</dbReference>
<proteinExistence type="predicted"/>
<evidence type="ECO:0000256" key="9">
    <source>
        <dbReference type="ARBA" id="ARBA00023204"/>
    </source>
</evidence>
<sequence>MSAFSIPDKTRLDQAAASDPARSAWVDANAGSGKTHVLARRVVRLLLRGTPPDKVLCLTFTKAAAANMANRVLAALAAFATATDVELDRALAEIDGDSPTPQRRARARRLFAEALETPGGLKVQTIHAFCDRVLHQFPFEAGVPAGFSVLDDRLADELLAGARARVMVEAANDPSSPLGRALETAIAAASDNGLTEAFAEAVQDRHAIAGWIAAAGGVEAAAGQVAECLGLRPGETRAAIEADMLASPHLPRSEWPAVAAEFAAGSGANDKKFAGYLLAAAAATDDAQALDACLKVFLTDKEEPRSDKQFPSKRIRDDHPALALALRAERDRLAALIEPRRAAAAAERSAALLVLADAVIGRYEAMKARRALLDFDDLVANTRTLLEDIGAAWVLYKLDRGIDHVLVDEAQDTSAAQWAIVSALTAEFFAGKGARERPRTVFAVGDAKQSIFGFQGAAPAMFGEMQTHFKDAAEDGDYAWSSVRLEVSFRSCQPVLDAVDRVFAQDAARAGLQVVDDAALAHQSVRAGAPGVVELWPLIEPDAASESREPWDLPLDAATAASPNVRLAHRIAASVAAWTRGGRRKADGSPIGAGDVLILVRRRGALFEAMLKALKACGLEVAGADRLVLAEHIAVMDLIALGDAILCPHDDLALACLLKSPLFGFSDDELMAIAAPRTGTLAAALDHATEPKAQAAAARLAQWRTEGRALRPFDLYSRVLGRDGGRRAMLARLGPEAADPLDEFLALALADEGAGLPALTGFLHRVRAAGAEVKRDMEVGASAVRVMTVHGAKGLEAPVVILADTVARPEGAKDLRLLPLARPGAAHGAPQPRVWVPSRAGEPAAAAAARDGVRAEAAAEYRRLLYVALTRAADVLVIAGARGKTAEPDGCWYRLVEGALKAEAAEEPADGWDGTVWRWSRWPEVAAAAGGAPAPAPPPERPAWLDRPVDSAIARPAPLKPSRTGPPADPAAVARGRLVHRLLEVLPDLPPAERPAVAEALTARFGLEPAGCTGVVEDTLALIADPALARLFGPGSRAEVPLAGTIGSAGLTPVPVSGRIDRVWVGEDAVLIADFKTDTAVPTTAADVPGAYRRQLALYRALLAELFPGRPVACWLVFTCGPRVMPVPDALLDEALARLTSAPALP</sequence>
<dbReference type="OrthoDB" id="9810135at2"/>
<dbReference type="GO" id="GO:0004527">
    <property type="term" value="F:exonuclease activity"/>
    <property type="evidence" value="ECO:0007669"/>
    <property type="project" value="UniProtKB-KW"/>
</dbReference>
<evidence type="ECO:0000256" key="2">
    <source>
        <dbReference type="ARBA" id="ARBA00022741"/>
    </source>
</evidence>
<dbReference type="AlphaFoldDB" id="A0A0H5BD76"/>
<dbReference type="InterPro" id="IPR014016">
    <property type="entry name" value="UvrD-like_ATP-bd"/>
</dbReference>
<evidence type="ECO:0000256" key="8">
    <source>
        <dbReference type="ARBA" id="ARBA00023125"/>
    </source>
</evidence>
<dbReference type="Gene3D" id="3.90.320.10">
    <property type="match status" value="1"/>
</dbReference>
<dbReference type="KEGG" id="bvr:BVIR_3195"/>
<dbReference type="STRING" id="1079.BVIR_3195"/>
<name>A0A0H5BD76_BLAVI</name>
<dbReference type="PANTHER" id="PTHR11070:SF2">
    <property type="entry name" value="ATP-DEPENDENT DNA HELICASE SRS2"/>
    <property type="match status" value="1"/>
</dbReference>
<keyword evidence="20" id="KW-1185">Reference proteome</keyword>
<dbReference type="SUPFAM" id="SSF52540">
    <property type="entry name" value="P-loop containing nucleoside triphosphate hydrolases"/>
    <property type="match status" value="1"/>
</dbReference>
<dbReference type="GO" id="GO:0003677">
    <property type="term" value="F:DNA binding"/>
    <property type="evidence" value="ECO:0007669"/>
    <property type="project" value="UniProtKB-KW"/>
</dbReference>
<keyword evidence="8" id="KW-0238">DNA-binding</keyword>
<evidence type="ECO:0000256" key="10">
    <source>
        <dbReference type="ARBA" id="ARBA00023235"/>
    </source>
</evidence>
<evidence type="ECO:0000256" key="3">
    <source>
        <dbReference type="ARBA" id="ARBA00022763"/>
    </source>
</evidence>
<dbReference type="Proteomes" id="UP000065734">
    <property type="component" value="Chromosome I"/>
</dbReference>
<evidence type="ECO:0000256" key="5">
    <source>
        <dbReference type="ARBA" id="ARBA00022806"/>
    </source>
</evidence>
<evidence type="ECO:0000256" key="14">
    <source>
        <dbReference type="ARBA" id="ARBA00048988"/>
    </source>
</evidence>
<evidence type="ECO:0000256" key="6">
    <source>
        <dbReference type="ARBA" id="ARBA00022839"/>
    </source>
</evidence>
<dbReference type="GO" id="GO:0000725">
    <property type="term" value="P:recombinational repair"/>
    <property type="evidence" value="ECO:0007669"/>
    <property type="project" value="TreeGrafter"/>
</dbReference>
<reference evidence="18" key="1">
    <citation type="journal article" date="2015" name="Genome Announc.">
        <title>Complete Genome Sequence of the Bacteriochlorophyll b-Producing Photosynthetic Bacterium Blastochloris viridis.</title>
        <authorList>
            <person name="Tsukatani Y."/>
            <person name="Hirose Y."/>
            <person name="Harada J."/>
            <person name="Misawa N."/>
            <person name="Mori K."/>
            <person name="Inoue K."/>
            <person name="Tamiaki H."/>
        </authorList>
    </citation>
    <scope>NUCLEOTIDE SEQUENCE [LARGE SCALE GENOMIC DNA]</scope>
    <source>
        <strain evidence="18">DSM 133</strain>
    </source>
</reference>
<dbReference type="Pfam" id="PF13361">
    <property type="entry name" value="UvrD_C"/>
    <property type="match status" value="1"/>
</dbReference>
<gene>
    <name evidence="19" type="primary">addA</name>
    <name evidence="18" type="ORF">BV133_1471</name>
    <name evidence="19" type="ORF">BVIRIDIS_26390</name>
</gene>
<dbReference type="InterPro" id="IPR027417">
    <property type="entry name" value="P-loop_NTPase"/>
</dbReference>
<keyword evidence="6" id="KW-0269">Exonuclease</keyword>
<dbReference type="InterPro" id="IPR000212">
    <property type="entry name" value="DNA_helicase_UvrD/REP"/>
</dbReference>
<dbReference type="EMBL" id="AP014854">
    <property type="protein sequence ID" value="BAR99064.1"/>
    <property type="molecule type" value="Genomic_DNA"/>
</dbReference>
<keyword evidence="4 15" id="KW-0378">Hydrolase</keyword>
<dbReference type="PATRIC" id="fig|1079.6.peg.3359"/>
<dbReference type="PANTHER" id="PTHR11070">
    <property type="entry name" value="UVRD / RECB / PCRA DNA HELICASE FAMILY MEMBER"/>
    <property type="match status" value="1"/>
</dbReference>
<dbReference type="Pfam" id="PF12705">
    <property type="entry name" value="PDDEXK_1"/>
    <property type="match status" value="1"/>
</dbReference>
<reference evidence="20" key="3">
    <citation type="journal article" date="2016" name="Genome Announc.">
        <title>Revised genome sequence of the purple photosynthetic bacterium Blastochloris viridis.</title>
        <authorList>
            <person name="Liu L.N."/>
            <person name="Faulkner M."/>
            <person name="Liu X."/>
            <person name="Huang F."/>
            <person name="Darby A.C."/>
            <person name="Hall N."/>
        </authorList>
    </citation>
    <scope>NUCLEOTIDE SEQUENCE [LARGE SCALE GENOMIC DNA]</scope>
    <source>
        <strain evidence="20">ATCC 19567 / DSM 133 / F</strain>
    </source>
</reference>
<evidence type="ECO:0000313" key="20">
    <source>
        <dbReference type="Proteomes" id="UP000065734"/>
    </source>
</evidence>
<dbReference type="PROSITE" id="PS51198">
    <property type="entry name" value="UVRD_HELICASE_ATP_BIND"/>
    <property type="match status" value="1"/>
</dbReference>
<dbReference type="RefSeq" id="WP_055038962.1">
    <property type="nucleotide sequence ID" value="NZ_AP014854.2"/>
</dbReference>
<reference evidence="19" key="2">
    <citation type="submission" date="2015-11" db="EMBL/GenBank/DDBJ databases">
        <authorList>
            <person name="Zhang Y."/>
            <person name="Guo Z."/>
        </authorList>
    </citation>
    <scope>NUCLEOTIDE SEQUENCE</scope>
    <source>
        <strain evidence="19">1</strain>
    </source>
</reference>
<keyword evidence="9" id="KW-0234">DNA repair</keyword>
<dbReference type="Gene3D" id="3.40.50.300">
    <property type="entry name" value="P-loop containing nucleotide triphosphate hydrolases"/>
    <property type="match status" value="3"/>
</dbReference>
<dbReference type="GO" id="GO:0043138">
    <property type="term" value="F:3'-5' DNA helicase activity"/>
    <property type="evidence" value="ECO:0007669"/>
    <property type="project" value="UniProtKB-EC"/>
</dbReference>
<evidence type="ECO:0000313" key="18">
    <source>
        <dbReference type="EMBL" id="BAR99064.1"/>
    </source>
</evidence>